<accession>U7UFZ7</accession>
<evidence type="ECO:0008006" key="3">
    <source>
        <dbReference type="Google" id="ProtNLM"/>
    </source>
</evidence>
<organism evidence="1 2">
    <name type="scientific">Megasphaera vaginalis</name>
    <name type="common">ex Srinivasan et al. 2021</name>
    <dbReference type="NCBI Taxonomy" id="1111454"/>
    <lineage>
        <taxon>Bacteria</taxon>
        <taxon>Bacillati</taxon>
        <taxon>Bacillota</taxon>
        <taxon>Negativicutes</taxon>
        <taxon>Veillonellales</taxon>
        <taxon>Veillonellaceae</taxon>
        <taxon>Megasphaera</taxon>
    </lineage>
</organism>
<dbReference type="PATRIC" id="fig|1111454.3.peg.1610"/>
<keyword evidence="2" id="KW-1185">Reference proteome</keyword>
<comment type="caution">
    <text evidence="1">The sequence shown here is derived from an EMBL/GenBank/DDBJ whole genome shotgun (WGS) entry which is preliminary data.</text>
</comment>
<name>U7UFZ7_9FIRM</name>
<gene>
    <name evidence="1" type="ORF">HMPREF1250_1064</name>
</gene>
<dbReference type="RefSeq" id="WP_023054077.1">
    <property type="nucleotide sequence ID" value="NZ_AWXA01000043.1"/>
</dbReference>
<proteinExistence type="predicted"/>
<sequence length="427" mass="50261">MLKKQAKTVVTAKRKGRETLLKLCREGDLLLERSFSCNIQCESSLRQAVSVYEKALAYARESERRLVLAPLAKAYFRGYFTKAAARSYQNHQWAQQAIPYFRELIASDVTVTVLYRFALLLYRDAHDFTNPEPFQQKKRQQQEAYAIYDRTIRTVKALPQEEKADFAGIYVRSCYGLCRSGLELLPQRSLIGDECRLLFPRLVSDNRDQEGRTALFKRCYEAIDTARREEKLPRKVIDLQRLISQEQSFEQAWDIYYLLGKLFDYGWQYDLHPHKNAAYDAALKYYHYAASFDLLRRRSGRSVHGFFYMYESLLLMTLRGRDLDKYRYLWKTYEMEQLLPQPHRDLLNARFHIINDECERAAALLLPYAKKTPQQAGLSPRKATALLDIITIIRTASLKKLRGTYKPYQFVWLHKIRDYVQKKEAVS</sequence>
<reference evidence="1 2" key="1">
    <citation type="submission" date="2013-09" db="EMBL/GenBank/DDBJ databases">
        <authorList>
            <person name="Durkin A.S."/>
            <person name="Haft D.R."/>
            <person name="McCorrison J."/>
            <person name="Torralba M."/>
            <person name="Gillis M."/>
            <person name="Haft D.H."/>
            <person name="Methe B."/>
            <person name="Sutton G."/>
            <person name="Nelson K.E."/>
        </authorList>
    </citation>
    <scope>NUCLEOTIDE SEQUENCE [LARGE SCALE GENOMIC DNA]</scope>
    <source>
        <strain evidence="1 2">BV3C16-1</strain>
    </source>
</reference>
<dbReference type="EMBL" id="AWXA01000043">
    <property type="protein sequence ID" value="ERT58357.1"/>
    <property type="molecule type" value="Genomic_DNA"/>
</dbReference>
<dbReference type="Proteomes" id="UP000017090">
    <property type="component" value="Unassembled WGS sequence"/>
</dbReference>
<evidence type="ECO:0000313" key="1">
    <source>
        <dbReference type="EMBL" id="ERT58357.1"/>
    </source>
</evidence>
<dbReference type="AlphaFoldDB" id="U7UFZ7"/>
<protein>
    <recommendedName>
        <fullName evidence="3">Tetratricopeptide repeat protein</fullName>
    </recommendedName>
</protein>
<dbReference type="OrthoDB" id="1625732at2"/>
<evidence type="ECO:0000313" key="2">
    <source>
        <dbReference type="Proteomes" id="UP000017090"/>
    </source>
</evidence>